<dbReference type="Proteomes" id="UP001333710">
    <property type="component" value="Chromosome"/>
</dbReference>
<dbReference type="EMBL" id="AP027272">
    <property type="protein sequence ID" value="BDX06105.1"/>
    <property type="molecule type" value="Genomic_DNA"/>
</dbReference>
<evidence type="ECO:0000313" key="1">
    <source>
        <dbReference type="EMBL" id="BDX06105.1"/>
    </source>
</evidence>
<dbReference type="RefSeq" id="WP_338292142.1">
    <property type="nucleotide sequence ID" value="NZ_AP027272.1"/>
</dbReference>
<organism evidence="1 2">
    <name type="scientific">Planctobacterium marinum</name>
    <dbReference type="NCBI Taxonomy" id="1631968"/>
    <lineage>
        <taxon>Bacteria</taxon>
        <taxon>Pseudomonadati</taxon>
        <taxon>Pseudomonadota</taxon>
        <taxon>Gammaproteobacteria</taxon>
        <taxon>Alteromonadales</taxon>
        <taxon>Alteromonadaceae</taxon>
        <taxon>Planctobacterium</taxon>
    </lineage>
</organism>
<dbReference type="AlphaFoldDB" id="A0AA48I553"/>
<protein>
    <submittedName>
        <fullName evidence="1">Uncharacterized protein</fullName>
    </submittedName>
</protein>
<sequence length="285" mass="31373">MKNQFLLFLLLVLCFQHEEVCSADSDALKIIADFNDPKMGVAFTMLSIQEWQNPSAQHFKETPSQKNQSLQAVTISNATKSIFPYPADTRYGLLFSLEEDKGFYRFFAMRAPLGNCKPGEAVLTQLITEKPAIDYNSPKIFNWAVQCGEKQVPFCGRCTDGGPCAGPLVLQEGWPVIGKLVGYSQFTKAKNSIVDDTGLSCDWNPKSNGWNEFDTSGLSSTALIGVLHDQLNTAIGAQVPTDTELCGYLNATGVTHKTWPVLALTSAQHPAQGTRLKRERLLTCK</sequence>
<name>A0AA48I553_9ALTE</name>
<proteinExistence type="predicted"/>
<evidence type="ECO:0000313" key="2">
    <source>
        <dbReference type="Proteomes" id="UP001333710"/>
    </source>
</evidence>
<accession>A0AA48I553</accession>
<reference evidence="1" key="1">
    <citation type="submission" date="2023-01" db="EMBL/GenBank/DDBJ databases">
        <title>Complete genome sequence of Planctobacterium marinum strain Dej080120_11.</title>
        <authorList>
            <person name="Ueki S."/>
            <person name="Maruyama F."/>
        </authorList>
    </citation>
    <scope>NUCLEOTIDE SEQUENCE</scope>
    <source>
        <strain evidence="1">Dej080120_11</strain>
    </source>
</reference>
<dbReference type="KEGG" id="pmaw:MACH26_16260"/>
<keyword evidence="2" id="KW-1185">Reference proteome</keyword>
<gene>
    <name evidence="1" type="ORF">MACH26_16260</name>
</gene>